<dbReference type="AlphaFoldDB" id="D0LQ09"/>
<evidence type="ECO:0000313" key="3">
    <source>
        <dbReference type="Proteomes" id="UP000001880"/>
    </source>
</evidence>
<name>D0LQ09_HALO1</name>
<dbReference type="PANTHER" id="PTHR34180">
    <property type="entry name" value="PEPTIDASE C45"/>
    <property type="match status" value="1"/>
</dbReference>
<dbReference type="Proteomes" id="UP000001880">
    <property type="component" value="Chromosome"/>
</dbReference>
<reference evidence="2 3" key="1">
    <citation type="journal article" date="2010" name="Stand. Genomic Sci.">
        <title>Complete genome sequence of Haliangium ochraceum type strain (SMP-2).</title>
        <authorList>
            <consortium name="US DOE Joint Genome Institute (JGI-PGF)"/>
            <person name="Ivanova N."/>
            <person name="Daum C."/>
            <person name="Lang E."/>
            <person name="Abt B."/>
            <person name="Kopitz M."/>
            <person name="Saunders E."/>
            <person name="Lapidus A."/>
            <person name="Lucas S."/>
            <person name="Glavina Del Rio T."/>
            <person name="Nolan M."/>
            <person name="Tice H."/>
            <person name="Copeland A."/>
            <person name="Cheng J.F."/>
            <person name="Chen F."/>
            <person name="Bruce D."/>
            <person name="Goodwin L."/>
            <person name="Pitluck S."/>
            <person name="Mavromatis K."/>
            <person name="Pati A."/>
            <person name="Mikhailova N."/>
            <person name="Chen A."/>
            <person name="Palaniappan K."/>
            <person name="Land M."/>
            <person name="Hauser L."/>
            <person name="Chang Y.J."/>
            <person name="Jeffries C.D."/>
            <person name="Detter J.C."/>
            <person name="Brettin T."/>
            <person name="Rohde M."/>
            <person name="Goker M."/>
            <person name="Bristow J."/>
            <person name="Markowitz V."/>
            <person name="Eisen J.A."/>
            <person name="Hugenholtz P."/>
            <person name="Kyrpides N.C."/>
            <person name="Klenk H.P."/>
        </authorList>
    </citation>
    <scope>NUCLEOTIDE SEQUENCE [LARGE SCALE GENOMIC DNA]</scope>
    <source>
        <strain evidence="3">DSM 14365 / CIP 107738 / JCM 11303 / AJ 13395 / SMP-2</strain>
    </source>
</reference>
<dbReference type="InterPro" id="IPR047794">
    <property type="entry name" value="C45_proenzyme-like"/>
</dbReference>
<sequence length="362" mass="39270">MRTLILPADATPRAWGRLHGERFRGEIHSLTAIRMYLTLRLSGFADADAVLRSAEEHLPILRDYDQDLYEELCGIAEGADLTPAEIVVLNHYTDLRDLLPKAAPEGPAPGGCSIIWARTPAGPILAQTWDMHATAIPYVMMLYVPEHRERPASWVFTLTGCLGMTGLSRAGLGMAINNLHSTDARVGVVWPALVRKTLRVGDAAAARDHILGSPIGSGHHYFVADRERAFGIETSGELRELLFDDASENAQPAYIHTNHCLNPAVAARSRVPIKSTTHARYQALEHSLGAQPIADVRDAWERLGSHEGYPSSVCTNMATPENPHGAATCGAVALELASGGVWAQGGFIHNVEPERFAFPESA</sequence>
<dbReference type="InterPro" id="IPR047801">
    <property type="entry name" value="Peptidase_C45"/>
</dbReference>
<dbReference type="InterPro" id="IPR005079">
    <property type="entry name" value="Peptidase_C45_hydrolase"/>
</dbReference>
<protein>
    <submittedName>
        <fullName evidence="2">Peptidase C45 acyl-coenzyme A:6-aminopenicillanic acid acyl-transferase</fullName>
    </submittedName>
</protein>
<dbReference type="NCBIfam" id="NF040521">
    <property type="entry name" value="C45_proenzyme"/>
    <property type="match status" value="1"/>
</dbReference>
<organism evidence="2 3">
    <name type="scientific">Haliangium ochraceum (strain DSM 14365 / JCM 11303 / SMP-2)</name>
    <dbReference type="NCBI Taxonomy" id="502025"/>
    <lineage>
        <taxon>Bacteria</taxon>
        <taxon>Pseudomonadati</taxon>
        <taxon>Myxococcota</taxon>
        <taxon>Polyangia</taxon>
        <taxon>Haliangiales</taxon>
        <taxon>Kofleriaceae</taxon>
        <taxon>Haliangium</taxon>
    </lineage>
</organism>
<keyword evidence="3" id="KW-1185">Reference proteome</keyword>
<dbReference type="KEGG" id="hoh:Hoch_4555"/>
<dbReference type="Gene3D" id="3.60.60.10">
    <property type="entry name" value="Penicillin V Acylase, Chain A"/>
    <property type="match status" value="1"/>
</dbReference>
<dbReference type="RefSeq" id="WP_012829644.1">
    <property type="nucleotide sequence ID" value="NC_013440.1"/>
</dbReference>
<dbReference type="HOGENOM" id="CLU_037787_0_1_7"/>
<dbReference type="Gene3D" id="1.10.10.2120">
    <property type="match status" value="1"/>
</dbReference>
<dbReference type="STRING" id="502025.Hoch_4555"/>
<gene>
    <name evidence="2" type="ordered locus">Hoch_4555</name>
</gene>
<dbReference type="eggNOG" id="COG4927">
    <property type="taxonomic scope" value="Bacteria"/>
</dbReference>
<dbReference type="Pfam" id="PF03417">
    <property type="entry name" value="AAT"/>
    <property type="match status" value="1"/>
</dbReference>
<proteinExistence type="predicted"/>
<evidence type="ECO:0000259" key="1">
    <source>
        <dbReference type="Pfam" id="PF03417"/>
    </source>
</evidence>
<dbReference type="EMBL" id="CP001804">
    <property type="protein sequence ID" value="ACY17046.1"/>
    <property type="molecule type" value="Genomic_DNA"/>
</dbReference>
<feature type="domain" description="Peptidase C45 hydrolase" evidence="1">
    <location>
        <begin position="119"/>
        <end position="316"/>
    </location>
</feature>
<dbReference type="PANTHER" id="PTHR34180:SF1">
    <property type="entry name" value="BETA-ALANYL-DOPAMINE_CARCININE HYDROLASE"/>
    <property type="match status" value="1"/>
</dbReference>
<accession>D0LQ09</accession>
<keyword evidence="2" id="KW-0808">Transferase</keyword>
<evidence type="ECO:0000313" key="2">
    <source>
        <dbReference type="EMBL" id="ACY17046.1"/>
    </source>
</evidence>
<dbReference type="OrthoDB" id="8109453at2"/>
<dbReference type="GO" id="GO:0016740">
    <property type="term" value="F:transferase activity"/>
    <property type="evidence" value="ECO:0007669"/>
    <property type="project" value="UniProtKB-KW"/>
</dbReference>